<dbReference type="CDD" id="cd17535">
    <property type="entry name" value="REC_NarL-like"/>
    <property type="match status" value="1"/>
</dbReference>
<dbReference type="SMART" id="SM00421">
    <property type="entry name" value="HTH_LUXR"/>
    <property type="match status" value="1"/>
</dbReference>
<evidence type="ECO:0000256" key="3">
    <source>
        <dbReference type="ARBA" id="ARBA00023125"/>
    </source>
</evidence>
<feature type="domain" description="HTH luxR-type" evidence="6">
    <location>
        <begin position="141"/>
        <end position="206"/>
    </location>
</feature>
<name>A0A344TFM7_9BACT</name>
<dbReference type="PROSITE" id="PS50043">
    <property type="entry name" value="HTH_LUXR_2"/>
    <property type="match status" value="1"/>
</dbReference>
<evidence type="ECO:0000259" key="6">
    <source>
        <dbReference type="PROSITE" id="PS50043"/>
    </source>
</evidence>
<keyword evidence="1 5" id="KW-0597">Phosphoprotein</keyword>
<keyword evidence="9" id="KW-1185">Reference proteome</keyword>
<dbReference type="PANTHER" id="PTHR43214">
    <property type="entry name" value="TWO-COMPONENT RESPONSE REGULATOR"/>
    <property type="match status" value="1"/>
</dbReference>
<protein>
    <submittedName>
        <fullName evidence="8">DNA-binding response regulator</fullName>
    </submittedName>
</protein>
<keyword evidence="2" id="KW-0805">Transcription regulation</keyword>
<evidence type="ECO:0000259" key="7">
    <source>
        <dbReference type="PROSITE" id="PS50110"/>
    </source>
</evidence>
<dbReference type="PANTHER" id="PTHR43214:SF41">
    <property type="entry name" value="NITRATE_NITRITE RESPONSE REGULATOR PROTEIN NARP"/>
    <property type="match status" value="1"/>
</dbReference>
<dbReference type="InterPro" id="IPR011006">
    <property type="entry name" value="CheY-like_superfamily"/>
</dbReference>
<dbReference type="SUPFAM" id="SSF52172">
    <property type="entry name" value="CheY-like"/>
    <property type="match status" value="1"/>
</dbReference>
<keyword evidence="3 8" id="KW-0238">DNA-binding</keyword>
<dbReference type="PROSITE" id="PS00622">
    <property type="entry name" value="HTH_LUXR_1"/>
    <property type="match status" value="1"/>
</dbReference>
<dbReference type="AlphaFoldDB" id="A0A344TFM7"/>
<dbReference type="Gene3D" id="3.40.50.2300">
    <property type="match status" value="1"/>
</dbReference>
<dbReference type="RefSeq" id="WP_114066233.1">
    <property type="nucleotide sequence ID" value="NZ_CP030850.1"/>
</dbReference>
<dbReference type="SUPFAM" id="SSF46894">
    <property type="entry name" value="C-terminal effector domain of the bipartite response regulators"/>
    <property type="match status" value="1"/>
</dbReference>
<evidence type="ECO:0000313" key="9">
    <source>
        <dbReference type="Proteomes" id="UP000251993"/>
    </source>
</evidence>
<evidence type="ECO:0000256" key="1">
    <source>
        <dbReference type="ARBA" id="ARBA00022553"/>
    </source>
</evidence>
<feature type="modified residue" description="4-aspartylphosphate" evidence="5">
    <location>
        <position position="57"/>
    </location>
</feature>
<dbReference type="PRINTS" id="PR00038">
    <property type="entry name" value="HTHLUXR"/>
</dbReference>
<feature type="domain" description="Response regulatory" evidence="7">
    <location>
        <begin position="6"/>
        <end position="122"/>
    </location>
</feature>
<evidence type="ECO:0000256" key="2">
    <source>
        <dbReference type="ARBA" id="ARBA00023015"/>
    </source>
</evidence>
<dbReference type="CDD" id="cd06170">
    <property type="entry name" value="LuxR_C_like"/>
    <property type="match status" value="1"/>
</dbReference>
<dbReference type="GO" id="GO:0003677">
    <property type="term" value="F:DNA binding"/>
    <property type="evidence" value="ECO:0007669"/>
    <property type="project" value="UniProtKB-KW"/>
</dbReference>
<dbReference type="InterPro" id="IPR039420">
    <property type="entry name" value="WalR-like"/>
</dbReference>
<dbReference type="Pfam" id="PF00196">
    <property type="entry name" value="GerE"/>
    <property type="match status" value="1"/>
</dbReference>
<dbReference type="InterPro" id="IPR000792">
    <property type="entry name" value="Tscrpt_reg_LuxR_C"/>
</dbReference>
<keyword evidence="4" id="KW-0804">Transcription</keyword>
<dbReference type="InterPro" id="IPR058245">
    <property type="entry name" value="NreC/VraR/RcsB-like_REC"/>
</dbReference>
<dbReference type="InterPro" id="IPR016032">
    <property type="entry name" value="Sig_transdc_resp-reg_C-effctor"/>
</dbReference>
<dbReference type="InterPro" id="IPR001789">
    <property type="entry name" value="Sig_transdc_resp-reg_receiver"/>
</dbReference>
<organism evidence="8 9">
    <name type="scientific">Runella rosea</name>
    <dbReference type="NCBI Taxonomy" id="2259595"/>
    <lineage>
        <taxon>Bacteria</taxon>
        <taxon>Pseudomonadati</taxon>
        <taxon>Bacteroidota</taxon>
        <taxon>Cytophagia</taxon>
        <taxon>Cytophagales</taxon>
        <taxon>Spirosomataceae</taxon>
        <taxon>Runella</taxon>
    </lineage>
</organism>
<evidence type="ECO:0000256" key="5">
    <source>
        <dbReference type="PROSITE-ProRule" id="PRU00169"/>
    </source>
</evidence>
<accession>A0A344TFM7</accession>
<sequence length="208" mass="23048">MSNVTKITVIEDNEAVKDGLALIIGSQQRFHVVNTYTNCIDALKNLKKDAPDLVLIDLELPGMHGIEGIKRILRERPHTTILVISVHEDGKLVFEALCAGASGYLTKDTDHIRLLNAIDEVLSGGAPMSSKIASLVVKSFQRNLNTPLSDRETDVLTLLSRGKTYHSIADELFISVETVKTHIRNIYQKLHVTNKTEALKKAVKDKLI</sequence>
<evidence type="ECO:0000256" key="4">
    <source>
        <dbReference type="ARBA" id="ARBA00023163"/>
    </source>
</evidence>
<reference evidence="8 9" key="1">
    <citation type="submission" date="2018-07" db="EMBL/GenBank/DDBJ databases">
        <title>Genome sequencing of Runella.</title>
        <authorList>
            <person name="Baek M.-G."/>
            <person name="Yi H."/>
        </authorList>
    </citation>
    <scope>NUCLEOTIDE SEQUENCE [LARGE SCALE GENOMIC DNA]</scope>
    <source>
        <strain evidence="8 9">HYN0085</strain>
    </source>
</reference>
<dbReference type="Pfam" id="PF00072">
    <property type="entry name" value="Response_reg"/>
    <property type="match status" value="1"/>
</dbReference>
<proteinExistence type="predicted"/>
<dbReference type="PROSITE" id="PS50110">
    <property type="entry name" value="RESPONSE_REGULATORY"/>
    <property type="match status" value="1"/>
</dbReference>
<dbReference type="KEGG" id="run:DR864_06740"/>
<gene>
    <name evidence="8" type="ORF">DR864_06740</name>
</gene>
<dbReference type="SMART" id="SM00448">
    <property type="entry name" value="REC"/>
    <property type="match status" value="1"/>
</dbReference>
<dbReference type="GO" id="GO:0000160">
    <property type="term" value="P:phosphorelay signal transduction system"/>
    <property type="evidence" value="ECO:0007669"/>
    <property type="project" value="InterPro"/>
</dbReference>
<dbReference type="Proteomes" id="UP000251993">
    <property type="component" value="Chromosome"/>
</dbReference>
<dbReference type="EMBL" id="CP030850">
    <property type="protein sequence ID" value="AXE17448.1"/>
    <property type="molecule type" value="Genomic_DNA"/>
</dbReference>
<evidence type="ECO:0000313" key="8">
    <source>
        <dbReference type="EMBL" id="AXE17448.1"/>
    </source>
</evidence>
<dbReference type="GO" id="GO:0006355">
    <property type="term" value="P:regulation of DNA-templated transcription"/>
    <property type="evidence" value="ECO:0007669"/>
    <property type="project" value="InterPro"/>
</dbReference>
<dbReference type="OrthoDB" id="9797341at2"/>